<dbReference type="InterPro" id="IPR024320">
    <property type="entry name" value="LPG_synthase_C"/>
</dbReference>
<dbReference type="PANTHER" id="PTHR41373:SF1">
    <property type="entry name" value="PHOSPHATIDYLGLYCEROL LYSYLTRANSFERASE C-TERMINAL DOMAIN-CONTAINING PROTEIN"/>
    <property type="match status" value="1"/>
</dbReference>
<dbReference type="AlphaFoldDB" id="A0A1M6SDN0"/>
<gene>
    <name evidence="2" type="ORF">SAMN05216582_10419</name>
</gene>
<reference evidence="2 3" key="1">
    <citation type="submission" date="2016-11" db="EMBL/GenBank/DDBJ databases">
        <authorList>
            <person name="Jaros S."/>
            <person name="Januszkiewicz K."/>
            <person name="Wedrychowicz H."/>
        </authorList>
    </citation>
    <scope>NUCLEOTIDE SEQUENCE [LARGE SCALE GENOMIC DNA]</scope>
    <source>
        <strain evidence="2 3">HD4</strain>
    </source>
</reference>
<dbReference type="Proteomes" id="UP000184263">
    <property type="component" value="Unassembled WGS sequence"/>
</dbReference>
<evidence type="ECO:0000313" key="3">
    <source>
        <dbReference type="Proteomes" id="UP000184263"/>
    </source>
</evidence>
<evidence type="ECO:0000313" key="2">
    <source>
        <dbReference type="EMBL" id="SHK42820.1"/>
    </source>
</evidence>
<dbReference type="InterPro" id="IPR016732">
    <property type="entry name" value="UCP018688"/>
</dbReference>
<evidence type="ECO:0000259" key="1">
    <source>
        <dbReference type="Pfam" id="PF09924"/>
    </source>
</evidence>
<feature type="domain" description="Phosphatidylglycerol lysyltransferase C-terminal" evidence="1">
    <location>
        <begin position="1"/>
        <end position="261"/>
    </location>
</feature>
<dbReference type="PANTHER" id="PTHR41373">
    <property type="entry name" value="DUF2156 DOMAIN-CONTAINING PROTEIN"/>
    <property type="match status" value="1"/>
</dbReference>
<sequence>MWRKPYHVKHAEQEGILYLTCEWEGVLYALQPVCDPSRWEEAVEVLRSYFAEQDTVLYFTGIEKAFAGFLAEKYAGKFDIQADRDNFDYVYLADKLITLSGRKLHSKKNHLNAFRKLYPEAEYQEITPEILPACRAELEKWYADHIEAMPESVFIPWERDAILELFEDWDYFQLKGGAICLNGKIIAFTFGEQLNSDSVVVHVEKADPNIRGAYPAINQGFIEHEWSGMTYINREEDMGQEGLRKAKESYKPEKMIEKYNAKYIAD</sequence>
<proteinExistence type="predicted"/>
<dbReference type="PIRSF" id="PIRSF018688">
    <property type="entry name" value="UCP018688"/>
    <property type="match status" value="1"/>
</dbReference>
<protein>
    <recommendedName>
        <fullName evidence="1">Phosphatidylglycerol lysyltransferase C-terminal domain-containing protein</fullName>
    </recommendedName>
</protein>
<dbReference type="EMBL" id="FRBC01000004">
    <property type="protein sequence ID" value="SHK42820.1"/>
    <property type="molecule type" value="Genomic_DNA"/>
</dbReference>
<name>A0A1M6SDN0_SELRU</name>
<dbReference type="InterPro" id="IPR016181">
    <property type="entry name" value="Acyl_CoA_acyltransferase"/>
</dbReference>
<dbReference type="Pfam" id="PF09924">
    <property type="entry name" value="LPG_synthase_C"/>
    <property type="match status" value="1"/>
</dbReference>
<organism evidence="2 3">
    <name type="scientific">Selenomonas ruminantium</name>
    <dbReference type="NCBI Taxonomy" id="971"/>
    <lineage>
        <taxon>Bacteria</taxon>
        <taxon>Bacillati</taxon>
        <taxon>Bacillota</taxon>
        <taxon>Negativicutes</taxon>
        <taxon>Selenomonadales</taxon>
        <taxon>Selenomonadaceae</taxon>
        <taxon>Selenomonas</taxon>
    </lineage>
</organism>
<dbReference type="SUPFAM" id="SSF55729">
    <property type="entry name" value="Acyl-CoA N-acyltransferases (Nat)"/>
    <property type="match status" value="2"/>
</dbReference>
<accession>A0A1M6SDN0</accession>
<dbReference type="Gene3D" id="3.40.630.30">
    <property type="match status" value="1"/>
</dbReference>